<dbReference type="KEGG" id="nch:A0U93_15200"/>
<keyword evidence="2" id="KW-1185">Reference proteome</keyword>
<organism evidence="1 2">
    <name type="scientific">Neoasaia chiangmaiensis</name>
    <dbReference type="NCBI Taxonomy" id="320497"/>
    <lineage>
        <taxon>Bacteria</taxon>
        <taxon>Pseudomonadati</taxon>
        <taxon>Pseudomonadota</taxon>
        <taxon>Alphaproteobacteria</taxon>
        <taxon>Acetobacterales</taxon>
        <taxon>Acetobacteraceae</taxon>
        <taxon>Neoasaia</taxon>
    </lineage>
</organism>
<name>A0A1U9KUR5_9PROT</name>
<evidence type="ECO:0008006" key="3">
    <source>
        <dbReference type="Google" id="ProtNLM"/>
    </source>
</evidence>
<dbReference type="STRING" id="320497.A0U93_15200"/>
<dbReference type="Gene3D" id="3.30.565.10">
    <property type="entry name" value="Histidine kinase-like ATPase, C-terminal domain"/>
    <property type="match status" value="1"/>
</dbReference>
<protein>
    <recommendedName>
        <fullName evidence="3">ATPase</fullName>
    </recommendedName>
</protein>
<evidence type="ECO:0000313" key="1">
    <source>
        <dbReference type="EMBL" id="AQS89596.1"/>
    </source>
</evidence>
<dbReference type="InterPro" id="IPR045261">
    <property type="entry name" value="MORC_ATPase"/>
</dbReference>
<gene>
    <name evidence="1" type="ORF">A0U93_15200</name>
</gene>
<dbReference type="PANTHER" id="PTHR23336">
    <property type="entry name" value="ZINC FINGER CW-TYPE COILED-COIL DOMAIN PROTEIN 3"/>
    <property type="match status" value="1"/>
</dbReference>
<dbReference type="GO" id="GO:0016887">
    <property type="term" value="F:ATP hydrolysis activity"/>
    <property type="evidence" value="ECO:0007669"/>
    <property type="project" value="InterPro"/>
</dbReference>
<reference evidence="1 2" key="1">
    <citation type="submission" date="2016-03" db="EMBL/GenBank/DDBJ databases">
        <title>Acetic acid bacteria sequencing.</title>
        <authorList>
            <person name="Brandt J."/>
            <person name="Jakob F."/>
            <person name="Vogel R.F."/>
        </authorList>
    </citation>
    <scope>NUCLEOTIDE SEQUENCE [LARGE SCALE GENOMIC DNA]</scope>
    <source>
        <strain evidence="1 2">NBRC 101099</strain>
    </source>
</reference>
<accession>A0A1U9KUR5</accession>
<sequence>MQKHKARKLGLTVPDAFVRGIRHLGYRSNVEAIAELVDNAIQAYAEHVDIVFGYDGTDSQKKPTQIAVLDDGHGMTPDMIQLAMMWGGTHRENDRSGLGRYGYGLPCSTMSIGKRFTVISKVAGRSAKQVTLDLDDLNNGKYTDNEGDTVIPLPCDAEIPQFLSNYINLLYLDGWESGTIILIEKLDRLDWTTTLGFAKHLDQCFGVTYHKLLISTLIFINGNPVSPTDPLFLDPSHTLCRIDNDRAIALEPVSLIVNMPTGPARILLRYSYLPPSFASIDKSRDAVGLNANERFPILKDYHGIIFSRNGRLIDCKTKTPWTTFINNDRYIRIEVEFPASLDELFGVTTAKQQISVSPEMWDRLQEAGLVKAIEQLRGRVRSLKTARTLKNTVCAFPKAVARDKQESIARSKTTSSAREKGHRPLLLFRASNGSLSLNTDHPVFAHGGRPNPITLQTALEALLSAITNGRRDDTDIRRRIVVEILTDWGRSLDPGLSSITDILASETY</sequence>
<proteinExistence type="predicted"/>
<dbReference type="PANTHER" id="PTHR23336:SF76">
    <property type="entry name" value="MORC S5 DOMAIN-CONTAINING PROTEIN"/>
    <property type="match status" value="1"/>
</dbReference>
<evidence type="ECO:0000313" key="2">
    <source>
        <dbReference type="Proteomes" id="UP000188604"/>
    </source>
</evidence>
<dbReference type="SUPFAM" id="SSF55874">
    <property type="entry name" value="ATPase domain of HSP90 chaperone/DNA topoisomerase II/histidine kinase"/>
    <property type="match status" value="1"/>
</dbReference>
<dbReference type="Pfam" id="PF13589">
    <property type="entry name" value="HATPase_c_3"/>
    <property type="match status" value="1"/>
</dbReference>
<dbReference type="Proteomes" id="UP000188604">
    <property type="component" value="Chromosome"/>
</dbReference>
<dbReference type="InterPro" id="IPR036890">
    <property type="entry name" value="HATPase_C_sf"/>
</dbReference>
<dbReference type="EMBL" id="CP014691">
    <property type="protein sequence ID" value="AQS89596.1"/>
    <property type="molecule type" value="Genomic_DNA"/>
</dbReference>
<dbReference type="AlphaFoldDB" id="A0A1U9KUR5"/>